<comment type="subcellular location">
    <subcellularLocation>
        <location evidence="1">Cell envelope</location>
    </subcellularLocation>
</comment>
<organism evidence="7 8">
    <name type="scientific">Paenibacillus baimaensis</name>
    <dbReference type="NCBI Taxonomy" id="2982185"/>
    <lineage>
        <taxon>Bacteria</taxon>
        <taxon>Bacillati</taxon>
        <taxon>Bacillota</taxon>
        <taxon>Bacilli</taxon>
        <taxon>Bacillales</taxon>
        <taxon>Paenibacillaceae</taxon>
        <taxon>Paenibacillus</taxon>
    </lineage>
</organism>
<evidence type="ECO:0000256" key="2">
    <source>
        <dbReference type="ARBA" id="ARBA00022723"/>
    </source>
</evidence>
<keyword evidence="8" id="KW-1185">Reference proteome</keyword>
<comment type="caution">
    <text evidence="7">The sequence shown here is derived from an EMBL/GenBank/DDBJ whole genome shotgun (WGS) entry which is preliminary data.</text>
</comment>
<keyword evidence="5" id="KW-1133">Transmembrane helix</keyword>
<gene>
    <name evidence="7" type="ORF">OB236_15635</name>
</gene>
<feature type="domain" description="CopC" evidence="6">
    <location>
        <begin position="43"/>
        <end position="137"/>
    </location>
</feature>
<feature type="transmembrane region" description="Helical" evidence="5">
    <location>
        <begin position="306"/>
        <end position="325"/>
    </location>
</feature>
<name>A0ABT2UHE7_9BACL</name>
<feature type="transmembrane region" description="Helical" evidence="5">
    <location>
        <begin position="276"/>
        <end position="294"/>
    </location>
</feature>
<feature type="transmembrane region" description="Helical" evidence="5">
    <location>
        <begin position="337"/>
        <end position="363"/>
    </location>
</feature>
<evidence type="ECO:0000256" key="4">
    <source>
        <dbReference type="ARBA" id="ARBA00023008"/>
    </source>
</evidence>
<feature type="transmembrane region" description="Helical" evidence="5">
    <location>
        <begin position="378"/>
        <end position="397"/>
    </location>
</feature>
<evidence type="ECO:0000256" key="3">
    <source>
        <dbReference type="ARBA" id="ARBA00022729"/>
    </source>
</evidence>
<keyword evidence="2" id="KW-0479">Metal-binding</keyword>
<evidence type="ECO:0000256" key="1">
    <source>
        <dbReference type="ARBA" id="ARBA00004196"/>
    </source>
</evidence>
<dbReference type="InterPro" id="IPR014756">
    <property type="entry name" value="Ig_E-set"/>
</dbReference>
<feature type="transmembrane region" description="Helical" evidence="5">
    <location>
        <begin position="251"/>
        <end position="269"/>
    </location>
</feature>
<keyword evidence="3" id="KW-0732">Signal</keyword>
<dbReference type="InterPro" id="IPR007348">
    <property type="entry name" value="CopC_dom"/>
</dbReference>
<dbReference type="Gene3D" id="2.60.40.1220">
    <property type="match status" value="1"/>
</dbReference>
<keyword evidence="5" id="KW-0472">Membrane</keyword>
<dbReference type="Proteomes" id="UP001652445">
    <property type="component" value="Unassembled WGS sequence"/>
</dbReference>
<dbReference type="PANTHER" id="PTHR34820">
    <property type="entry name" value="INNER MEMBRANE PROTEIN YEBZ"/>
    <property type="match status" value="1"/>
</dbReference>
<evidence type="ECO:0000313" key="8">
    <source>
        <dbReference type="Proteomes" id="UP001652445"/>
    </source>
</evidence>
<dbReference type="EMBL" id="JAOQIO010000055">
    <property type="protein sequence ID" value="MCU6793536.1"/>
    <property type="molecule type" value="Genomic_DNA"/>
</dbReference>
<protein>
    <submittedName>
        <fullName evidence="7">Copper resistance protein CopC/CopD</fullName>
    </submittedName>
</protein>
<evidence type="ECO:0000313" key="7">
    <source>
        <dbReference type="EMBL" id="MCU6793536.1"/>
    </source>
</evidence>
<dbReference type="InterPro" id="IPR032694">
    <property type="entry name" value="CopC/D"/>
</dbReference>
<dbReference type="SUPFAM" id="SSF81296">
    <property type="entry name" value="E set domains"/>
    <property type="match status" value="1"/>
</dbReference>
<dbReference type="Pfam" id="PF04234">
    <property type="entry name" value="CopC"/>
    <property type="match status" value="1"/>
</dbReference>
<reference evidence="7 8" key="1">
    <citation type="submission" date="2022-09" db="EMBL/GenBank/DDBJ databases">
        <authorList>
            <person name="Han X.L."/>
            <person name="Wang Q."/>
            <person name="Lu T."/>
        </authorList>
    </citation>
    <scope>NUCLEOTIDE SEQUENCE [LARGE SCALE GENOMIC DNA]</scope>
    <source>
        <strain evidence="7 8">WQ 127069</strain>
    </source>
</reference>
<feature type="transmembrane region" description="Helical" evidence="5">
    <location>
        <begin position="213"/>
        <end position="231"/>
    </location>
</feature>
<sequence>MLSVRMKHLGKQSAYVQRLMGLLLISLFVFTLLLGIPQLAGAHAGLLESVPPANAELDQPPAQIALTFNERLEDGVFWIRVMDTNKKQVTTNKAQINQERTKLTLDLPNLGQGNYLVSYHVISSDGHPVDSTYLFAVGQTLSNIPTGTTGNSEHLHTSGLSDGVKFTDIIHFISRIVYYAFMLAFTGWVLWLRFNGIKGETTHSVLQGWTLQLQRGFVVAFIFMMFTHLFAMVGDGGSEALAMLFTHTSIGYVWVASLMLSLLGFVVLFRSLWIDLLWVVLIWLFKSLNGHAAAFEPVNQTVMLDVVHLAAASLWVAGLLMLLVLWKRSRDEAIALFPRVSGVALASLAVLVVSGVLSVFIMLPDVLYVVETQWGKLLLFKSALVLLVIVTGSLLRFNHRRNGLSGIGSLLKIDAVLALMIVAIVGVFTYLTPLPTNEPLSWHVMGDKIHMTAQISPNNPGVNDFTVKIWLPEELGKPKQVMLKLQDMRSPEIAPLEVPLKQTDNNNGMEETYGMKQYTYKSRGAYLPYPGYWKLEVRAMNSNDDETVYVKEIRVF</sequence>
<keyword evidence="5" id="KW-0812">Transmembrane</keyword>
<feature type="transmembrane region" description="Helical" evidence="5">
    <location>
        <begin position="176"/>
        <end position="192"/>
    </location>
</feature>
<feature type="transmembrane region" description="Helical" evidence="5">
    <location>
        <begin position="409"/>
        <end position="431"/>
    </location>
</feature>
<dbReference type="PANTHER" id="PTHR34820:SF4">
    <property type="entry name" value="INNER MEMBRANE PROTEIN YEBZ"/>
    <property type="match status" value="1"/>
</dbReference>
<keyword evidence="4" id="KW-0186">Copper</keyword>
<proteinExistence type="predicted"/>
<evidence type="ECO:0000259" key="6">
    <source>
        <dbReference type="Pfam" id="PF04234"/>
    </source>
</evidence>
<accession>A0ABT2UHE7</accession>
<dbReference type="RefSeq" id="WP_262684805.1">
    <property type="nucleotide sequence ID" value="NZ_JAOQIO010000055.1"/>
</dbReference>
<dbReference type="InterPro" id="IPR014755">
    <property type="entry name" value="Cu-Rt/internalin_Ig-like"/>
</dbReference>
<evidence type="ECO:0000256" key="5">
    <source>
        <dbReference type="SAM" id="Phobius"/>
    </source>
</evidence>